<evidence type="ECO:0000256" key="4">
    <source>
        <dbReference type="SAM" id="MobiDB-lite"/>
    </source>
</evidence>
<keyword evidence="1" id="KW-0479">Metal-binding</keyword>
<dbReference type="Pfam" id="PF13435">
    <property type="entry name" value="Cytochrome_C554"/>
    <property type="match status" value="1"/>
</dbReference>
<dbReference type="PROSITE" id="PS51007">
    <property type="entry name" value="CYTC"/>
    <property type="match status" value="1"/>
</dbReference>
<organism evidence="6">
    <name type="scientific">marine metagenome</name>
    <dbReference type="NCBI Taxonomy" id="408172"/>
    <lineage>
        <taxon>unclassified sequences</taxon>
        <taxon>metagenomes</taxon>
        <taxon>ecological metagenomes</taxon>
    </lineage>
</organism>
<evidence type="ECO:0000259" key="5">
    <source>
        <dbReference type="PROSITE" id="PS51007"/>
    </source>
</evidence>
<dbReference type="PANTHER" id="PTHR35038:SF8">
    <property type="entry name" value="C-TYPE POLYHEME CYTOCHROME OMCC"/>
    <property type="match status" value="1"/>
</dbReference>
<dbReference type="PANTHER" id="PTHR35038">
    <property type="entry name" value="DISSIMILATORY SULFITE REDUCTASE SIRA"/>
    <property type="match status" value="1"/>
</dbReference>
<dbReference type="GO" id="GO:0009055">
    <property type="term" value="F:electron transfer activity"/>
    <property type="evidence" value="ECO:0007669"/>
    <property type="project" value="InterPro"/>
</dbReference>
<dbReference type="SUPFAM" id="SSF48695">
    <property type="entry name" value="Multiheme cytochromes"/>
    <property type="match status" value="1"/>
</dbReference>
<evidence type="ECO:0000256" key="1">
    <source>
        <dbReference type="ARBA" id="ARBA00022723"/>
    </source>
</evidence>
<dbReference type="AlphaFoldDB" id="A0A382NRL0"/>
<dbReference type="InterPro" id="IPR051829">
    <property type="entry name" value="Multiheme_Cytochr_ET"/>
</dbReference>
<sequence length="306" mass="33709">MKLERNIIQSVSFILLGALVLLGSIFLPANSHAEPFNKGAKLCEECHEEEFKVWSKSKHFKSFRTVHREPKDSSKPSPKKILKAVGGQKRMKRNETCYLCHYTLEKKDAGAKHSVKSSTSCESCHGPSSDWLAIHDNYGGKDVKRAQESPENKTKRIADSSAAGLIWPAMKYEIAENCMVCHGLANPNLKADDLAKMLGAGHPINPDFELVKYSQGSVRHRYYPPDIKTNAEMSPQDLAQIYVVGQAAALVSATGAMSKSDEAKYKEAQNKRAENAKAVLKNIPEAADLLASPSRENALKLSKAID</sequence>
<accession>A0A382NRL0</accession>
<dbReference type="InterPro" id="IPR009056">
    <property type="entry name" value="Cyt_c-like_dom"/>
</dbReference>
<proteinExistence type="predicted"/>
<dbReference type="InterPro" id="IPR036280">
    <property type="entry name" value="Multihaem_cyt_sf"/>
</dbReference>
<keyword evidence="2" id="KW-0732">Signal</keyword>
<evidence type="ECO:0000256" key="3">
    <source>
        <dbReference type="ARBA" id="ARBA00023004"/>
    </source>
</evidence>
<dbReference type="GO" id="GO:0020037">
    <property type="term" value="F:heme binding"/>
    <property type="evidence" value="ECO:0007669"/>
    <property type="project" value="InterPro"/>
</dbReference>
<reference evidence="6" key="1">
    <citation type="submission" date="2018-05" db="EMBL/GenBank/DDBJ databases">
        <authorList>
            <person name="Lanie J.A."/>
            <person name="Ng W.-L."/>
            <person name="Kazmierczak K.M."/>
            <person name="Andrzejewski T.M."/>
            <person name="Davidsen T.M."/>
            <person name="Wayne K.J."/>
            <person name="Tettelin H."/>
            <person name="Glass J.I."/>
            <person name="Rusch D."/>
            <person name="Podicherti R."/>
            <person name="Tsui H.-C.T."/>
            <person name="Winkler M.E."/>
        </authorList>
    </citation>
    <scope>NUCLEOTIDE SEQUENCE</scope>
</reference>
<dbReference type="EMBL" id="UINC01102307">
    <property type="protein sequence ID" value="SVC63823.1"/>
    <property type="molecule type" value="Genomic_DNA"/>
</dbReference>
<keyword evidence="3" id="KW-0408">Iron</keyword>
<feature type="domain" description="Cytochrome c" evidence="5">
    <location>
        <begin position="158"/>
        <end position="270"/>
    </location>
</feature>
<gene>
    <name evidence="6" type="ORF">METZ01_LOCUS316677</name>
</gene>
<dbReference type="GO" id="GO:0046872">
    <property type="term" value="F:metal ion binding"/>
    <property type="evidence" value="ECO:0007669"/>
    <property type="project" value="UniProtKB-KW"/>
</dbReference>
<evidence type="ECO:0000256" key="2">
    <source>
        <dbReference type="ARBA" id="ARBA00022729"/>
    </source>
</evidence>
<feature type="non-terminal residue" evidence="6">
    <location>
        <position position="306"/>
    </location>
</feature>
<feature type="region of interest" description="Disordered" evidence="4">
    <location>
        <begin position="65"/>
        <end position="86"/>
    </location>
</feature>
<protein>
    <recommendedName>
        <fullName evidence="5">Cytochrome c domain-containing protein</fullName>
    </recommendedName>
</protein>
<name>A0A382NRL0_9ZZZZ</name>
<evidence type="ECO:0000313" key="6">
    <source>
        <dbReference type="EMBL" id="SVC63823.1"/>
    </source>
</evidence>
<dbReference type="Gene3D" id="1.10.1130.10">
    <property type="entry name" value="Flavocytochrome C3, Chain A"/>
    <property type="match status" value="1"/>
</dbReference>
<dbReference type="InterPro" id="IPR023155">
    <property type="entry name" value="Cyt_c-552/4"/>
</dbReference>
<dbReference type="GO" id="GO:0016491">
    <property type="term" value="F:oxidoreductase activity"/>
    <property type="evidence" value="ECO:0007669"/>
    <property type="project" value="TreeGrafter"/>
</dbReference>